<evidence type="ECO:0000313" key="3">
    <source>
        <dbReference type="EMBL" id="KDN86529.1"/>
    </source>
</evidence>
<feature type="domain" description="MDMPI C-terminal" evidence="1">
    <location>
        <begin position="154"/>
        <end position="246"/>
    </location>
</feature>
<dbReference type="HOGENOM" id="CLU_070584_0_0_11"/>
<dbReference type="RefSeq" id="WP_035860530.1">
    <property type="nucleotide sequence ID" value="NZ_KK853997.1"/>
</dbReference>
<dbReference type="PATRIC" id="fig|1348663.4.peg.1563"/>
<dbReference type="Gene3D" id="1.20.120.450">
    <property type="entry name" value="dinb family like domain"/>
    <property type="match status" value="1"/>
</dbReference>
<name>A0A066Z2Q7_9ACTN</name>
<dbReference type="InterPro" id="IPR024344">
    <property type="entry name" value="MDMPI_metal-binding"/>
</dbReference>
<dbReference type="eggNOG" id="COG3154">
    <property type="taxonomic scope" value="Bacteria"/>
</dbReference>
<proteinExistence type="predicted"/>
<protein>
    <recommendedName>
        <fullName evidence="5">Mycothiol-dependent maleylpyruvate isomerase metal-binding domain-containing protein</fullName>
    </recommendedName>
</protein>
<keyword evidence="4" id="KW-1185">Reference proteome</keyword>
<feature type="domain" description="Mycothiol-dependent maleylpyruvate isomerase metal-binding" evidence="2">
    <location>
        <begin position="11"/>
        <end position="142"/>
    </location>
</feature>
<dbReference type="PANTHER" id="PTHR40758:SF1">
    <property type="entry name" value="CONSERVED PROTEIN"/>
    <property type="match status" value="1"/>
</dbReference>
<dbReference type="InterPro" id="IPR017517">
    <property type="entry name" value="Maleyloyr_isom"/>
</dbReference>
<reference evidence="3 4" key="1">
    <citation type="submission" date="2014-05" db="EMBL/GenBank/DDBJ databases">
        <title>Draft Genome Sequence of Kitasatospora cheerisanensis KCTC 2395.</title>
        <authorList>
            <person name="Nam D.H."/>
        </authorList>
    </citation>
    <scope>NUCLEOTIDE SEQUENCE [LARGE SCALE GENOMIC DNA]</scope>
    <source>
        <strain evidence="3 4">KCTC 2395</strain>
    </source>
</reference>
<dbReference type="Proteomes" id="UP000027178">
    <property type="component" value="Unassembled WGS sequence"/>
</dbReference>
<evidence type="ECO:0000259" key="1">
    <source>
        <dbReference type="Pfam" id="PF07398"/>
    </source>
</evidence>
<organism evidence="3 4">
    <name type="scientific">Kitasatospora cheerisanensis KCTC 2395</name>
    <dbReference type="NCBI Taxonomy" id="1348663"/>
    <lineage>
        <taxon>Bacteria</taxon>
        <taxon>Bacillati</taxon>
        <taxon>Actinomycetota</taxon>
        <taxon>Actinomycetes</taxon>
        <taxon>Kitasatosporales</taxon>
        <taxon>Streptomycetaceae</taxon>
        <taxon>Kitasatospora</taxon>
    </lineage>
</organism>
<dbReference type="EMBL" id="JNBY01000068">
    <property type="protein sequence ID" value="KDN86529.1"/>
    <property type="molecule type" value="Genomic_DNA"/>
</dbReference>
<gene>
    <name evidence="3" type="ORF">KCH_16250</name>
</gene>
<dbReference type="AlphaFoldDB" id="A0A066Z2Q7"/>
<dbReference type="OrthoDB" id="3671213at2"/>
<dbReference type="Pfam" id="PF07398">
    <property type="entry name" value="MDMPI_C"/>
    <property type="match status" value="1"/>
</dbReference>
<dbReference type="NCBIfam" id="TIGR03083">
    <property type="entry name" value="maleylpyruvate isomerase family mycothiol-dependent enzyme"/>
    <property type="match status" value="1"/>
</dbReference>
<evidence type="ECO:0000313" key="4">
    <source>
        <dbReference type="Proteomes" id="UP000027178"/>
    </source>
</evidence>
<dbReference type="Pfam" id="PF11716">
    <property type="entry name" value="MDMPI_N"/>
    <property type="match status" value="1"/>
</dbReference>
<dbReference type="InterPro" id="IPR034660">
    <property type="entry name" value="DinB/YfiT-like"/>
</dbReference>
<sequence>MKKDLEFADLLRLIDDRSAAFRAAIAAAPGPDVRVPSCPEWTLRDLAQHVGEGRRAWAATVAAGPEATAKADPGEGAVAPEEREALLGWLAESTGLLLDALREAGPDRACWGWWGKSQTPLTAAGVARRQLHEVAVHTYDAQLAAGAAEPVPVEVAIDGVEEFLSTFCTTTEAWPHEPGAVDYHVTEGRSWRNELSAAGASFVVLPGERTDAVATAHGTASDLVLAFYGRIPLDDLELGGDRSVFDQLVEWDPER</sequence>
<accession>A0A066Z2Q7</accession>
<evidence type="ECO:0000259" key="2">
    <source>
        <dbReference type="Pfam" id="PF11716"/>
    </source>
</evidence>
<comment type="caution">
    <text evidence="3">The sequence shown here is derived from an EMBL/GenBank/DDBJ whole genome shotgun (WGS) entry which is preliminary data.</text>
</comment>
<dbReference type="GO" id="GO:0005886">
    <property type="term" value="C:plasma membrane"/>
    <property type="evidence" value="ECO:0007669"/>
    <property type="project" value="TreeGrafter"/>
</dbReference>
<dbReference type="GO" id="GO:0046872">
    <property type="term" value="F:metal ion binding"/>
    <property type="evidence" value="ECO:0007669"/>
    <property type="project" value="InterPro"/>
</dbReference>
<dbReference type="SUPFAM" id="SSF109854">
    <property type="entry name" value="DinB/YfiT-like putative metalloenzymes"/>
    <property type="match status" value="1"/>
</dbReference>
<dbReference type="InterPro" id="IPR010872">
    <property type="entry name" value="MDMPI_C-term_domain"/>
</dbReference>
<evidence type="ECO:0008006" key="5">
    <source>
        <dbReference type="Google" id="ProtNLM"/>
    </source>
</evidence>
<dbReference type="PANTHER" id="PTHR40758">
    <property type="entry name" value="CONSERVED PROTEIN"/>
    <property type="match status" value="1"/>
</dbReference>